<dbReference type="PRINTS" id="PR00081">
    <property type="entry name" value="GDHRDH"/>
</dbReference>
<evidence type="ECO:0000256" key="3">
    <source>
        <dbReference type="RuleBase" id="RU000363"/>
    </source>
</evidence>
<dbReference type="EMBL" id="JAQQCF010000084">
    <property type="protein sequence ID" value="MFM0642549.1"/>
    <property type="molecule type" value="Genomic_DNA"/>
</dbReference>
<evidence type="ECO:0000256" key="2">
    <source>
        <dbReference type="ARBA" id="ARBA00023002"/>
    </source>
</evidence>
<comment type="caution">
    <text evidence="4">The sequence shown here is derived from an EMBL/GenBank/DDBJ whole genome shotgun (WGS) entry which is preliminary data.</text>
</comment>
<evidence type="ECO:0000256" key="1">
    <source>
        <dbReference type="ARBA" id="ARBA00006484"/>
    </source>
</evidence>
<dbReference type="RefSeq" id="WP_408341181.1">
    <property type="nucleotide sequence ID" value="NZ_JAQQCF010000084.1"/>
</dbReference>
<dbReference type="PANTHER" id="PTHR43976:SF16">
    <property type="entry name" value="SHORT-CHAIN DEHYDROGENASE_REDUCTASE FAMILY PROTEIN"/>
    <property type="match status" value="1"/>
</dbReference>
<evidence type="ECO:0000313" key="4">
    <source>
        <dbReference type="EMBL" id="MFM0642549.1"/>
    </source>
</evidence>
<reference evidence="4 5" key="1">
    <citation type="journal article" date="2024" name="Chem. Sci.">
        <title>Discovery of megapolipeptins by genome mining of a Burkholderiales bacteria collection.</title>
        <authorList>
            <person name="Paulo B.S."/>
            <person name="Recchia M.J.J."/>
            <person name="Lee S."/>
            <person name="Fergusson C.H."/>
            <person name="Romanowski S.B."/>
            <person name="Hernandez A."/>
            <person name="Krull N."/>
            <person name="Liu D.Y."/>
            <person name="Cavanagh H."/>
            <person name="Bos A."/>
            <person name="Gray C.A."/>
            <person name="Murphy B.T."/>
            <person name="Linington R.G."/>
            <person name="Eustaquio A.S."/>
        </authorList>
    </citation>
    <scope>NUCLEOTIDE SEQUENCE [LARGE SCALE GENOMIC DNA]</scope>
    <source>
        <strain evidence="4 5">RL17-338-BIC-A</strain>
    </source>
</reference>
<organism evidence="4 5">
    <name type="scientific">Paraburkholderia metrosideri</name>
    <dbReference type="NCBI Taxonomy" id="580937"/>
    <lineage>
        <taxon>Bacteria</taxon>
        <taxon>Pseudomonadati</taxon>
        <taxon>Pseudomonadota</taxon>
        <taxon>Betaproteobacteria</taxon>
        <taxon>Burkholderiales</taxon>
        <taxon>Burkholderiaceae</taxon>
        <taxon>Paraburkholderia</taxon>
    </lineage>
</organism>
<dbReference type="Proteomes" id="UP001629432">
    <property type="component" value="Unassembled WGS sequence"/>
</dbReference>
<protein>
    <submittedName>
        <fullName evidence="4">SDR family oxidoreductase</fullName>
    </submittedName>
</protein>
<comment type="similarity">
    <text evidence="1 3">Belongs to the short-chain dehydrogenases/reductases (SDR) family.</text>
</comment>
<dbReference type="CDD" id="cd05374">
    <property type="entry name" value="17beta-HSD-like_SDR_c"/>
    <property type="match status" value="1"/>
</dbReference>
<dbReference type="Pfam" id="PF00106">
    <property type="entry name" value="adh_short"/>
    <property type="match status" value="1"/>
</dbReference>
<sequence length="277" mass="30257">MAQTVLITGCSSGFGKATVQAFLTAGWNVVATMRDPSCWLGQETSSNLLVVPLDVRRVATIASAISRAIEHFGRIDCLVNNAGLALFSVFEATPMDVVRDLFETNVFGYMQTMQAVIPHFRGLGQGRIINVSSGSAILPEPLMSAYSASKCAVEGLTESLQYELQSQNILVKLIEPGFVPGTSLVRKTVEQAATISVPVAYQTLVDQTMNMYMQSSKLQLASENDVAQAILDAATDEAGQLRYVVGEDAKESSRMRRETSENLYTSWAREKFQVRPR</sequence>
<dbReference type="SUPFAM" id="SSF51735">
    <property type="entry name" value="NAD(P)-binding Rossmann-fold domains"/>
    <property type="match status" value="1"/>
</dbReference>
<dbReference type="InterPro" id="IPR002347">
    <property type="entry name" value="SDR_fam"/>
</dbReference>
<keyword evidence="2" id="KW-0560">Oxidoreductase</keyword>
<gene>
    <name evidence="4" type="ORF">PQQ63_38415</name>
</gene>
<evidence type="ECO:0000313" key="5">
    <source>
        <dbReference type="Proteomes" id="UP001629432"/>
    </source>
</evidence>
<dbReference type="InterPro" id="IPR051911">
    <property type="entry name" value="SDR_oxidoreductase"/>
</dbReference>
<dbReference type="PANTHER" id="PTHR43976">
    <property type="entry name" value="SHORT CHAIN DEHYDROGENASE"/>
    <property type="match status" value="1"/>
</dbReference>
<dbReference type="Gene3D" id="3.40.50.720">
    <property type="entry name" value="NAD(P)-binding Rossmann-like Domain"/>
    <property type="match status" value="1"/>
</dbReference>
<dbReference type="PRINTS" id="PR00080">
    <property type="entry name" value="SDRFAMILY"/>
</dbReference>
<name>A0ABW9E6I2_9BURK</name>
<accession>A0ABW9E6I2</accession>
<proteinExistence type="inferred from homology"/>
<keyword evidence="5" id="KW-1185">Reference proteome</keyword>
<dbReference type="InterPro" id="IPR036291">
    <property type="entry name" value="NAD(P)-bd_dom_sf"/>
</dbReference>